<dbReference type="EMBL" id="ML977314">
    <property type="protein sequence ID" value="KAF2120348.1"/>
    <property type="molecule type" value="Genomic_DNA"/>
</dbReference>
<keyword evidence="4" id="KW-0547">Nucleotide-binding</keyword>
<keyword evidence="9" id="KW-1185">Reference proteome</keyword>
<reference evidence="8" key="1">
    <citation type="journal article" date="2020" name="Stud. Mycol.">
        <title>101 Dothideomycetes genomes: a test case for predicting lifestyles and emergence of pathogens.</title>
        <authorList>
            <person name="Haridas S."/>
            <person name="Albert R."/>
            <person name="Binder M."/>
            <person name="Bloem J."/>
            <person name="Labutti K."/>
            <person name="Salamov A."/>
            <person name="Andreopoulos B."/>
            <person name="Baker S."/>
            <person name="Barry K."/>
            <person name="Bills G."/>
            <person name="Bluhm B."/>
            <person name="Cannon C."/>
            <person name="Castanera R."/>
            <person name="Culley D."/>
            <person name="Daum C."/>
            <person name="Ezra D."/>
            <person name="Gonzalez J."/>
            <person name="Henrissat B."/>
            <person name="Kuo A."/>
            <person name="Liang C."/>
            <person name="Lipzen A."/>
            <person name="Lutzoni F."/>
            <person name="Magnuson J."/>
            <person name="Mondo S."/>
            <person name="Nolan M."/>
            <person name="Ohm R."/>
            <person name="Pangilinan J."/>
            <person name="Park H.-J."/>
            <person name="Ramirez L."/>
            <person name="Alfaro M."/>
            <person name="Sun H."/>
            <person name="Tritt A."/>
            <person name="Yoshinaga Y."/>
            <person name="Zwiers L.-H."/>
            <person name="Turgeon B."/>
            <person name="Goodwin S."/>
            <person name="Spatafora J."/>
            <person name="Crous P."/>
            <person name="Grigoriev I."/>
        </authorList>
    </citation>
    <scope>NUCLEOTIDE SEQUENCE</scope>
    <source>
        <strain evidence="8">CBS 627.86</strain>
    </source>
</reference>
<dbReference type="InterPro" id="IPR011009">
    <property type="entry name" value="Kinase-like_dom_sf"/>
</dbReference>
<evidence type="ECO:0000256" key="2">
    <source>
        <dbReference type="ARBA" id="ARBA00022527"/>
    </source>
</evidence>
<keyword evidence="2" id="KW-0723">Serine/threonine-protein kinase</keyword>
<organism evidence="8 9">
    <name type="scientific">Lophiotrema nucula</name>
    <dbReference type="NCBI Taxonomy" id="690887"/>
    <lineage>
        <taxon>Eukaryota</taxon>
        <taxon>Fungi</taxon>
        <taxon>Dikarya</taxon>
        <taxon>Ascomycota</taxon>
        <taxon>Pezizomycotina</taxon>
        <taxon>Dothideomycetes</taxon>
        <taxon>Pleosporomycetidae</taxon>
        <taxon>Pleosporales</taxon>
        <taxon>Lophiotremataceae</taxon>
        <taxon>Lophiotrema</taxon>
    </lineage>
</organism>
<sequence length="194" mass="21636">FVRAQSTVLTPSLEIEMGEKGAHCYLENDKPVSFQRVTILGSGGFGEVDKYMGLLMTPIADMDLSTYLADAGPSNRAELRTFFGCLAQGLKFLHERNVRHKDIKPSNVLIHQGSVLFTDFGLSFDFSEACHSTTISIVNGMTPRYCAPEVAESEPRNTSSDIWSLGIVFLEMLVVLKSHTVESMREYFRERGTE</sequence>
<dbReference type="OrthoDB" id="4062651at2759"/>
<dbReference type="CDD" id="cd00180">
    <property type="entry name" value="PKc"/>
    <property type="match status" value="1"/>
</dbReference>
<evidence type="ECO:0000256" key="6">
    <source>
        <dbReference type="ARBA" id="ARBA00022840"/>
    </source>
</evidence>
<keyword evidence="3" id="KW-0808">Transferase</keyword>
<feature type="domain" description="Protein kinase" evidence="7">
    <location>
        <begin position="1"/>
        <end position="194"/>
    </location>
</feature>
<name>A0A6A5ZQ38_9PLEO</name>
<dbReference type="SMART" id="SM00220">
    <property type="entry name" value="S_TKc"/>
    <property type="match status" value="1"/>
</dbReference>
<keyword evidence="5 8" id="KW-0418">Kinase</keyword>
<dbReference type="AlphaFoldDB" id="A0A6A5ZQ38"/>
<dbReference type="GO" id="GO:0005524">
    <property type="term" value="F:ATP binding"/>
    <property type="evidence" value="ECO:0007669"/>
    <property type="project" value="UniProtKB-KW"/>
</dbReference>
<dbReference type="PROSITE" id="PS50011">
    <property type="entry name" value="PROTEIN_KINASE_DOM"/>
    <property type="match status" value="1"/>
</dbReference>
<comment type="similarity">
    <text evidence="1">Belongs to the protein kinase superfamily. STE Ser/Thr protein kinase family. MAP kinase kinase kinase subfamily.</text>
</comment>
<dbReference type="PANTHER" id="PTHR11584">
    <property type="entry name" value="SERINE/THREONINE PROTEIN KINASE"/>
    <property type="match status" value="1"/>
</dbReference>
<evidence type="ECO:0000256" key="5">
    <source>
        <dbReference type="ARBA" id="ARBA00022777"/>
    </source>
</evidence>
<gene>
    <name evidence="8" type="ORF">BDV96DRAFT_461037</name>
</gene>
<dbReference type="PANTHER" id="PTHR11584:SF369">
    <property type="entry name" value="MITOGEN-ACTIVATED PROTEIN KINASE KINASE KINASE 19-RELATED"/>
    <property type="match status" value="1"/>
</dbReference>
<dbReference type="InterPro" id="IPR008271">
    <property type="entry name" value="Ser/Thr_kinase_AS"/>
</dbReference>
<evidence type="ECO:0000313" key="9">
    <source>
        <dbReference type="Proteomes" id="UP000799770"/>
    </source>
</evidence>
<evidence type="ECO:0000313" key="8">
    <source>
        <dbReference type="EMBL" id="KAF2120348.1"/>
    </source>
</evidence>
<dbReference type="InterPro" id="IPR000719">
    <property type="entry name" value="Prot_kinase_dom"/>
</dbReference>
<dbReference type="PROSITE" id="PS00108">
    <property type="entry name" value="PROTEIN_KINASE_ST"/>
    <property type="match status" value="1"/>
</dbReference>
<feature type="non-terminal residue" evidence="8">
    <location>
        <position position="194"/>
    </location>
</feature>
<feature type="non-terminal residue" evidence="8">
    <location>
        <position position="1"/>
    </location>
</feature>
<protein>
    <submittedName>
        <fullName evidence="8">Kinase-like domain-containing protein</fullName>
    </submittedName>
</protein>
<dbReference type="Pfam" id="PF00069">
    <property type="entry name" value="Pkinase"/>
    <property type="match status" value="1"/>
</dbReference>
<evidence type="ECO:0000256" key="1">
    <source>
        <dbReference type="ARBA" id="ARBA00006529"/>
    </source>
</evidence>
<dbReference type="Proteomes" id="UP000799770">
    <property type="component" value="Unassembled WGS sequence"/>
</dbReference>
<dbReference type="GO" id="GO:0004674">
    <property type="term" value="F:protein serine/threonine kinase activity"/>
    <property type="evidence" value="ECO:0007669"/>
    <property type="project" value="UniProtKB-KW"/>
</dbReference>
<evidence type="ECO:0000256" key="4">
    <source>
        <dbReference type="ARBA" id="ARBA00022741"/>
    </source>
</evidence>
<dbReference type="Gene3D" id="1.10.510.10">
    <property type="entry name" value="Transferase(Phosphotransferase) domain 1"/>
    <property type="match status" value="1"/>
</dbReference>
<evidence type="ECO:0000259" key="7">
    <source>
        <dbReference type="PROSITE" id="PS50011"/>
    </source>
</evidence>
<evidence type="ECO:0000256" key="3">
    <source>
        <dbReference type="ARBA" id="ARBA00022679"/>
    </source>
</evidence>
<dbReference type="SUPFAM" id="SSF56112">
    <property type="entry name" value="Protein kinase-like (PK-like)"/>
    <property type="match status" value="1"/>
</dbReference>
<keyword evidence="6" id="KW-0067">ATP-binding</keyword>
<proteinExistence type="inferred from homology"/>
<accession>A0A6A5ZQ38</accession>